<dbReference type="InterPro" id="IPR013106">
    <property type="entry name" value="Ig_V-set"/>
</dbReference>
<keyword evidence="10" id="KW-1015">Disulfide bond</keyword>
<keyword evidence="5" id="KW-0391">Immunity</keyword>
<evidence type="ECO:0000256" key="2">
    <source>
        <dbReference type="ARBA" id="ARBA00022475"/>
    </source>
</evidence>
<reference evidence="16" key="2">
    <citation type="submission" date="2025-08" db="UniProtKB">
        <authorList>
            <consortium name="Ensembl"/>
        </authorList>
    </citation>
    <scope>IDENTIFICATION</scope>
</reference>
<dbReference type="SUPFAM" id="SSF48726">
    <property type="entry name" value="Immunoglobulin"/>
    <property type="match status" value="1"/>
</dbReference>
<proteinExistence type="predicted"/>
<evidence type="ECO:0000256" key="7">
    <source>
        <dbReference type="ARBA" id="ARBA00023130"/>
    </source>
</evidence>
<dbReference type="Gene3D" id="2.60.40.10">
    <property type="entry name" value="Immunoglobulins"/>
    <property type="match status" value="1"/>
</dbReference>
<evidence type="ECO:0000256" key="4">
    <source>
        <dbReference type="ARBA" id="ARBA00022729"/>
    </source>
</evidence>
<keyword evidence="7" id="KW-1064">Adaptive immunity</keyword>
<evidence type="ECO:0000256" key="3">
    <source>
        <dbReference type="ARBA" id="ARBA00022692"/>
    </source>
</evidence>
<dbReference type="AlphaFoldDB" id="A0A8C3E265"/>
<dbReference type="Proteomes" id="UP000694553">
    <property type="component" value="Unassembled WGS sequence"/>
</dbReference>
<reference evidence="16" key="3">
    <citation type="submission" date="2025-09" db="UniProtKB">
        <authorList>
            <consortium name="Ensembl"/>
        </authorList>
    </citation>
    <scope>IDENTIFICATION</scope>
</reference>
<dbReference type="InterPro" id="IPR015468">
    <property type="entry name" value="CD8_asu"/>
</dbReference>
<evidence type="ECO:0000256" key="6">
    <source>
        <dbReference type="ARBA" id="ARBA00022989"/>
    </source>
</evidence>
<dbReference type="Pfam" id="PF07686">
    <property type="entry name" value="V-set"/>
    <property type="match status" value="1"/>
</dbReference>
<evidence type="ECO:0000256" key="10">
    <source>
        <dbReference type="ARBA" id="ARBA00023157"/>
    </source>
</evidence>
<keyword evidence="11" id="KW-0325">Glycoprotein</keyword>
<evidence type="ECO:0000256" key="13">
    <source>
        <dbReference type="ARBA" id="ARBA00023319"/>
    </source>
</evidence>
<accession>A0A8U7MKG1</accession>
<evidence type="ECO:0000256" key="14">
    <source>
        <dbReference type="SAM" id="MobiDB-lite"/>
    </source>
</evidence>
<evidence type="ECO:0000256" key="12">
    <source>
        <dbReference type="ARBA" id="ARBA00023288"/>
    </source>
</evidence>
<reference evidence="17" key="1">
    <citation type="submission" date="2019-10" db="EMBL/GenBank/DDBJ databases">
        <title>Corvus moneduloides (New Caledonian crow) genome, bCorMon1, primary haplotype.</title>
        <authorList>
            <person name="Rutz C."/>
            <person name="Fungtammasan C."/>
            <person name="Mountcastle J."/>
            <person name="Formenti G."/>
            <person name="Chow W."/>
            <person name="Howe K."/>
            <person name="Steele M.P."/>
            <person name="Fernandes J."/>
            <person name="Gilbert M.T.P."/>
            <person name="Fedrigo O."/>
            <person name="Jarvis E.D."/>
            <person name="Gemmell N."/>
        </authorList>
    </citation>
    <scope>NUCLEOTIDE SEQUENCE [LARGE SCALE GENOMIC DNA]</scope>
</reference>
<dbReference type="GO" id="GO:0002456">
    <property type="term" value="P:T cell mediated immunity"/>
    <property type="evidence" value="ECO:0007669"/>
    <property type="project" value="TreeGrafter"/>
</dbReference>
<protein>
    <recommendedName>
        <fullName evidence="15">Immunoglobulin V-set domain-containing protein</fullName>
    </recommendedName>
</protein>
<evidence type="ECO:0000256" key="5">
    <source>
        <dbReference type="ARBA" id="ARBA00022859"/>
    </source>
</evidence>
<dbReference type="GO" id="GO:0045065">
    <property type="term" value="P:cytotoxic T cell differentiation"/>
    <property type="evidence" value="ECO:0007669"/>
    <property type="project" value="TreeGrafter"/>
</dbReference>
<keyword evidence="13" id="KW-0393">Immunoglobulin domain</keyword>
<evidence type="ECO:0000256" key="1">
    <source>
        <dbReference type="ARBA" id="ARBA00004251"/>
    </source>
</evidence>
<keyword evidence="8" id="KW-0472">Membrane</keyword>
<evidence type="ECO:0000313" key="17">
    <source>
        <dbReference type="Proteomes" id="UP000694553"/>
    </source>
</evidence>
<feature type="region of interest" description="Disordered" evidence="14">
    <location>
        <begin position="118"/>
        <end position="158"/>
    </location>
</feature>
<keyword evidence="3" id="KW-0812">Transmembrane</keyword>
<evidence type="ECO:0000256" key="11">
    <source>
        <dbReference type="ARBA" id="ARBA00023180"/>
    </source>
</evidence>
<accession>A0A8C3E265</accession>
<keyword evidence="6" id="KW-1133">Transmembrane helix</keyword>
<keyword evidence="9" id="KW-0564">Palmitate</keyword>
<organism evidence="16 17">
    <name type="scientific">Corvus moneduloides</name>
    <name type="common">New Caledonian crow</name>
    <dbReference type="NCBI Taxonomy" id="1196302"/>
    <lineage>
        <taxon>Eukaryota</taxon>
        <taxon>Metazoa</taxon>
        <taxon>Chordata</taxon>
        <taxon>Craniata</taxon>
        <taxon>Vertebrata</taxon>
        <taxon>Euteleostomi</taxon>
        <taxon>Archelosauria</taxon>
        <taxon>Archosauria</taxon>
        <taxon>Dinosauria</taxon>
        <taxon>Saurischia</taxon>
        <taxon>Theropoda</taxon>
        <taxon>Coelurosauria</taxon>
        <taxon>Aves</taxon>
        <taxon>Neognathae</taxon>
        <taxon>Neoaves</taxon>
        <taxon>Telluraves</taxon>
        <taxon>Australaves</taxon>
        <taxon>Passeriformes</taxon>
        <taxon>Corvoidea</taxon>
        <taxon>Corvidae</taxon>
        <taxon>Corvus</taxon>
    </lineage>
</organism>
<dbReference type="GO" id="GO:0009897">
    <property type="term" value="C:external side of plasma membrane"/>
    <property type="evidence" value="ECO:0007669"/>
    <property type="project" value="TreeGrafter"/>
</dbReference>
<dbReference type="PANTHER" id="PTHR10441:SF2">
    <property type="entry name" value="T-CELL SURFACE GLYCOPROTEIN CD8 ALPHA CHAIN"/>
    <property type="match status" value="1"/>
</dbReference>
<evidence type="ECO:0000256" key="9">
    <source>
        <dbReference type="ARBA" id="ARBA00023139"/>
    </source>
</evidence>
<name>A0A8C3E265_CORMO</name>
<feature type="domain" description="Immunoglobulin V-set" evidence="15">
    <location>
        <begin position="11"/>
        <end position="102"/>
    </location>
</feature>
<dbReference type="GO" id="GO:0007166">
    <property type="term" value="P:cell surface receptor signaling pathway"/>
    <property type="evidence" value="ECO:0007669"/>
    <property type="project" value="TreeGrafter"/>
</dbReference>
<keyword evidence="4" id="KW-0732">Signal</keyword>
<evidence type="ECO:0000259" key="15">
    <source>
        <dbReference type="Pfam" id="PF07686"/>
    </source>
</evidence>
<keyword evidence="17" id="KW-1185">Reference proteome</keyword>
<comment type="subcellular location">
    <subcellularLocation>
        <location evidence="1">Cell membrane</location>
        <topology evidence="1">Single-pass type I membrane protein</topology>
    </subcellularLocation>
</comment>
<sequence>MKVRSPKDITQLRVGQRLELECQTDKNSGAFWIHQDKSGTLHFIVFISSVSRTTFSRDQRTSPRFEASKHNSIYLLVVKSFTPQDEGNYFCMMNFNQMLFFSPGQPAFLPVTTTVAPTTRGPIPKRGITEDSNPKTPDPGNLNGGRERGRAGLCSTNTKGDPAGILGLGGREKIHRASLSQMQGLNSSISSNLIKAKDDVKSTSMSHAWAHQEQGREGRALGAGAAFSLSRRRENFCPHILPQVPRRMTTPELAVTPAMSTWWTFPPLYSCRQKNAGRSGFLLSHLHLGPLGRCLPPAPHRPGDHHRAVSK</sequence>
<keyword evidence="12" id="KW-0449">Lipoprotein</keyword>
<dbReference type="InterPro" id="IPR013783">
    <property type="entry name" value="Ig-like_fold"/>
</dbReference>
<keyword evidence="2" id="KW-1003">Cell membrane</keyword>
<dbReference type="InterPro" id="IPR036179">
    <property type="entry name" value="Ig-like_dom_sf"/>
</dbReference>
<evidence type="ECO:0000256" key="8">
    <source>
        <dbReference type="ARBA" id="ARBA00023136"/>
    </source>
</evidence>
<dbReference type="FunFam" id="2.60.40.10:FF:001514">
    <property type="entry name" value="CD8 alpha chain"/>
    <property type="match status" value="1"/>
</dbReference>
<dbReference type="Ensembl" id="ENSCMUT00000015372.2">
    <property type="protein sequence ID" value="ENSCMUP00000014312.2"/>
    <property type="gene ID" value="ENSCMUG00000008939.2"/>
</dbReference>
<dbReference type="PANTHER" id="PTHR10441">
    <property type="entry name" value="CD8 ALPHA CHAIN"/>
    <property type="match status" value="1"/>
</dbReference>
<evidence type="ECO:0000313" key="16">
    <source>
        <dbReference type="Ensembl" id="ENSCMUP00000014312.2"/>
    </source>
</evidence>